<reference evidence="4" key="2">
    <citation type="submission" date="2020-08" db="EMBL/GenBank/DDBJ databases">
        <authorList>
            <person name="Kikuchi T."/>
        </authorList>
    </citation>
    <scope>NUCLEOTIDE SEQUENCE</scope>
    <source>
        <strain evidence="3">Ka4C1</strain>
    </source>
</reference>
<feature type="compositionally biased region" description="Basic and acidic residues" evidence="1">
    <location>
        <begin position="162"/>
        <end position="171"/>
    </location>
</feature>
<evidence type="ECO:0000313" key="6">
    <source>
        <dbReference type="Proteomes" id="UP000659654"/>
    </source>
</evidence>
<dbReference type="AlphaFoldDB" id="A0A1I7RWM9"/>
<evidence type="ECO:0000313" key="7">
    <source>
        <dbReference type="WBParaSite" id="BXY_0514200.1"/>
    </source>
</evidence>
<dbReference type="OrthoDB" id="10611573at2759"/>
<dbReference type="Proteomes" id="UP000095284">
    <property type="component" value="Unplaced"/>
</dbReference>
<dbReference type="WBParaSite" id="BXY_0514200.1">
    <property type="protein sequence ID" value="BXY_0514200.1"/>
    <property type="gene ID" value="BXY_0514200"/>
</dbReference>
<accession>A0A1I7RWM9</accession>
<gene>
    <name evidence="3" type="ORF">BXYJ_LOCUS13525</name>
</gene>
<organism evidence="5 7">
    <name type="scientific">Bursaphelenchus xylophilus</name>
    <name type="common">Pinewood nematode worm</name>
    <name type="synonym">Aphelenchoides xylophilus</name>
    <dbReference type="NCBI Taxonomy" id="6326"/>
    <lineage>
        <taxon>Eukaryota</taxon>
        <taxon>Metazoa</taxon>
        <taxon>Ecdysozoa</taxon>
        <taxon>Nematoda</taxon>
        <taxon>Chromadorea</taxon>
        <taxon>Rhabditida</taxon>
        <taxon>Tylenchina</taxon>
        <taxon>Tylenchomorpha</taxon>
        <taxon>Aphelenchoidea</taxon>
        <taxon>Aphelenchoididae</taxon>
        <taxon>Bursaphelenchus</taxon>
    </lineage>
</organism>
<feature type="signal peptide" evidence="2">
    <location>
        <begin position="1"/>
        <end position="21"/>
    </location>
</feature>
<sequence length="298" mass="33575">MEKMPSLSVLMTLLILQHAGCIFANTGDGLNGRASYNPPSTYPSKFINYPSNPLNYTQRPLFMNYSTIHSNTNFTWPNSSHPTLYNMSSLNFLPRLYSAKSFALPDYGNSSSKNAFNHHDNDEILEEHYTFGTYDIIHRIHNHELNEKSSHDSRKTPYIAHDLNDQEEGRSPKTGSAGPPAAQPSGYSGLNNLYNTNLGGYGTENYSNRDNNENNGGYSSEIDETDIRRGPFSGNKRAESGEVHDGHVSGYQTPNYLMNYLKNVKSPASVWSSGWIPIDDGNTMEKRTVWWKKDDRRA</sequence>
<feature type="chain" id="PRO_5036308675" evidence="2">
    <location>
        <begin position="22"/>
        <end position="298"/>
    </location>
</feature>
<evidence type="ECO:0000313" key="4">
    <source>
        <dbReference type="EMBL" id="CAG9128501.1"/>
    </source>
</evidence>
<dbReference type="Proteomes" id="UP000582659">
    <property type="component" value="Unassembled WGS sequence"/>
</dbReference>
<name>A0A1I7RWM9_BURXY</name>
<proteinExistence type="predicted"/>
<keyword evidence="2" id="KW-0732">Signal</keyword>
<feature type="compositionally biased region" description="Basic and acidic residues" evidence="1">
    <location>
        <begin position="236"/>
        <end position="247"/>
    </location>
</feature>
<evidence type="ECO:0000313" key="5">
    <source>
        <dbReference type="Proteomes" id="UP000095284"/>
    </source>
</evidence>
<evidence type="ECO:0000256" key="2">
    <source>
        <dbReference type="SAM" id="SignalP"/>
    </source>
</evidence>
<dbReference type="EMBL" id="CAJFCV020000006">
    <property type="protein sequence ID" value="CAG9128501.1"/>
    <property type="molecule type" value="Genomic_DNA"/>
</dbReference>
<protein>
    <submittedName>
        <fullName evidence="3">(pine wood nematode) hypothetical protein</fullName>
    </submittedName>
</protein>
<keyword evidence="6" id="KW-1185">Reference proteome</keyword>
<dbReference type="Proteomes" id="UP000659654">
    <property type="component" value="Unassembled WGS sequence"/>
</dbReference>
<evidence type="ECO:0000313" key="3">
    <source>
        <dbReference type="EMBL" id="CAD5233434.1"/>
    </source>
</evidence>
<feature type="region of interest" description="Disordered" evidence="1">
    <location>
        <begin position="162"/>
        <end position="247"/>
    </location>
</feature>
<reference evidence="7" key="1">
    <citation type="submission" date="2016-11" db="UniProtKB">
        <authorList>
            <consortium name="WormBaseParasite"/>
        </authorList>
    </citation>
    <scope>IDENTIFICATION</scope>
</reference>
<evidence type="ECO:0000256" key="1">
    <source>
        <dbReference type="SAM" id="MobiDB-lite"/>
    </source>
</evidence>
<dbReference type="EMBL" id="CAJFDI010000006">
    <property type="protein sequence ID" value="CAD5233434.1"/>
    <property type="molecule type" value="Genomic_DNA"/>
</dbReference>
<feature type="compositionally biased region" description="Low complexity" evidence="1">
    <location>
        <begin position="189"/>
        <end position="219"/>
    </location>
</feature>